<dbReference type="SUPFAM" id="SSF53067">
    <property type="entry name" value="Actin-like ATPase domain"/>
    <property type="match status" value="1"/>
</dbReference>
<protein>
    <submittedName>
        <fullName evidence="1">D-allose kinase</fullName>
        <ecNumber evidence="1">2.7.1.55</ecNumber>
    </submittedName>
</protein>
<dbReference type="EC" id="2.7.1.55" evidence="1"/>
<keyword evidence="1" id="KW-0808">Transferase</keyword>
<dbReference type="InterPro" id="IPR000600">
    <property type="entry name" value="ROK"/>
</dbReference>
<keyword evidence="1" id="KW-0418">Kinase</keyword>
<proteinExistence type="predicted"/>
<dbReference type="EMBL" id="UGED01000008">
    <property type="protein sequence ID" value="STL49527.1"/>
    <property type="molecule type" value="Genomic_DNA"/>
</dbReference>
<gene>
    <name evidence="1" type="primary">alsK_1</name>
    <name evidence="1" type="ORF">NCTC9962_03793</name>
</gene>
<evidence type="ECO:0000313" key="1">
    <source>
        <dbReference type="EMBL" id="STL49527.1"/>
    </source>
</evidence>
<dbReference type="GO" id="GO:0008787">
    <property type="term" value="F:D-allose kinase activity"/>
    <property type="evidence" value="ECO:0007669"/>
    <property type="project" value="UniProtKB-EC"/>
</dbReference>
<dbReference type="Pfam" id="PF00480">
    <property type="entry name" value="ROK"/>
    <property type="match status" value="1"/>
</dbReference>
<sequence length="123" mass="14221">MLWNALRRWYEQQPRNYPLRDLFVHAENAPFVQSLLENAARAIATSINLFDPDAVILGGGVMDMPAFPRETLVAMTQKYLRRPLPHQVVRFIAASSSDLMALRVQQYWRINVFCHSSVLKPHE</sequence>
<dbReference type="Gene3D" id="3.30.420.40">
    <property type="match status" value="1"/>
</dbReference>
<dbReference type="AlphaFoldDB" id="A0A377B736"/>
<accession>A0A377B736</accession>
<dbReference type="InterPro" id="IPR043129">
    <property type="entry name" value="ATPase_NBD"/>
</dbReference>
<organism evidence="1 2">
    <name type="scientific">Escherichia coli</name>
    <dbReference type="NCBI Taxonomy" id="562"/>
    <lineage>
        <taxon>Bacteria</taxon>
        <taxon>Pseudomonadati</taxon>
        <taxon>Pseudomonadota</taxon>
        <taxon>Gammaproteobacteria</taxon>
        <taxon>Enterobacterales</taxon>
        <taxon>Enterobacteriaceae</taxon>
        <taxon>Escherichia</taxon>
    </lineage>
</organism>
<dbReference type="Proteomes" id="UP000254052">
    <property type="component" value="Unassembled WGS sequence"/>
</dbReference>
<reference evidence="1 2" key="1">
    <citation type="submission" date="2018-06" db="EMBL/GenBank/DDBJ databases">
        <authorList>
            <consortium name="Pathogen Informatics"/>
            <person name="Doyle S."/>
        </authorList>
    </citation>
    <scope>NUCLEOTIDE SEQUENCE [LARGE SCALE GENOMIC DNA]</scope>
    <source>
        <strain evidence="1 2">NCTC9962</strain>
    </source>
</reference>
<evidence type="ECO:0000313" key="2">
    <source>
        <dbReference type="Proteomes" id="UP000254052"/>
    </source>
</evidence>
<name>A0A377B736_ECOLX</name>